<proteinExistence type="predicted"/>
<dbReference type="Pfam" id="PF00482">
    <property type="entry name" value="T2SSF"/>
    <property type="match status" value="1"/>
</dbReference>
<evidence type="ECO:0000313" key="9">
    <source>
        <dbReference type="Proteomes" id="UP000321118"/>
    </source>
</evidence>
<dbReference type="AlphaFoldDB" id="A0A510UZI3"/>
<dbReference type="InterPro" id="IPR018076">
    <property type="entry name" value="T2SS_GspF_dom"/>
</dbReference>
<keyword evidence="2" id="KW-1003">Cell membrane</keyword>
<comment type="caution">
    <text evidence="8">The sequence shown here is derived from an EMBL/GenBank/DDBJ whole genome shotgun (WGS) entry which is preliminary data.</text>
</comment>
<dbReference type="PANTHER" id="PTHR35007:SF3">
    <property type="entry name" value="POSSIBLE CONSERVED ALANINE RICH MEMBRANE PROTEIN"/>
    <property type="match status" value="1"/>
</dbReference>
<feature type="transmembrane region" description="Helical" evidence="6">
    <location>
        <begin position="219"/>
        <end position="238"/>
    </location>
</feature>
<evidence type="ECO:0000313" key="8">
    <source>
        <dbReference type="EMBL" id="GEK19906.1"/>
    </source>
</evidence>
<reference evidence="8 9" key="1">
    <citation type="submission" date="2019-07" db="EMBL/GenBank/DDBJ databases">
        <title>Whole genome shotgun sequence of Cellulomonas xylanilytica NBRC 101102.</title>
        <authorList>
            <person name="Hosoyama A."/>
            <person name="Uohara A."/>
            <person name="Ohji S."/>
            <person name="Ichikawa N."/>
        </authorList>
    </citation>
    <scope>NUCLEOTIDE SEQUENCE [LARGE SCALE GENOMIC DNA]</scope>
    <source>
        <strain evidence="8 9">NBRC 101102</strain>
    </source>
</reference>
<organism evidence="8 9">
    <name type="scientific">Cellulomonas xylanilytica</name>
    <dbReference type="NCBI Taxonomy" id="233583"/>
    <lineage>
        <taxon>Bacteria</taxon>
        <taxon>Bacillati</taxon>
        <taxon>Actinomycetota</taxon>
        <taxon>Actinomycetes</taxon>
        <taxon>Micrococcales</taxon>
        <taxon>Cellulomonadaceae</taxon>
        <taxon>Cellulomonas</taxon>
    </lineage>
</organism>
<evidence type="ECO:0000256" key="3">
    <source>
        <dbReference type="ARBA" id="ARBA00022692"/>
    </source>
</evidence>
<name>A0A510UZI3_9CELL</name>
<evidence type="ECO:0000259" key="7">
    <source>
        <dbReference type="Pfam" id="PF00482"/>
    </source>
</evidence>
<dbReference type="RefSeq" id="WP_146925390.1">
    <property type="nucleotide sequence ID" value="NZ_BJUB01000001.1"/>
</dbReference>
<protein>
    <submittedName>
        <fullName evidence="8">Type II secretion system protein</fullName>
    </submittedName>
</protein>
<keyword evidence="4 6" id="KW-1133">Transmembrane helix</keyword>
<dbReference type="Proteomes" id="UP000321118">
    <property type="component" value="Unassembled WGS sequence"/>
</dbReference>
<comment type="subcellular location">
    <subcellularLocation>
        <location evidence="1">Cell membrane</location>
        <topology evidence="1">Multi-pass membrane protein</topology>
    </subcellularLocation>
</comment>
<sequence length="288" mass="30283">MTPVLAALSGALLVAGVLVASLGLQRVEAETVRVRRTRSRRSVDGWWGRWRWPLAAAAGLLGWAVTQWPVAALIVVAAVIGLPYLLGSAKVAARAIDRVEAIEEWTRRLADVLATGVGLEQGILASATTCPPPLTQDVGALVARISARWPTDQALRAFADDLNDAAGDFVVASLLLASRRRGPGLSGVLTAVAGSVADEVAVRRKVEAERARPRSTARLVTLITLVVAGLLMLNGTYLQPYGDGLGQLVLAVIAAAFAGCLLWIRALTLTPPEPRFLTRHDVGTGGAS</sequence>
<evidence type="ECO:0000256" key="1">
    <source>
        <dbReference type="ARBA" id="ARBA00004651"/>
    </source>
</evidence>
<feature type="domain" description="Type II secretion system protein GspF" evidence="7">
    <location>
        <begin position="105"/>
        <end position="232"/>
    </location>
</feature>
<evidence type="ECO:0000256" key="5">
    <source>
        <dbReference type="ARBA" id="ARBA00023136"/>
    </source>
</evidence>
<gene>
    <name evidence="8" type="ORF">CXY01_04260</name>
</gene>
<feature type="transmembrane region" description="Helical" evidence="6">
    <location>
        <begin position="244"/>
        <end position="264"/>
    </location>
</feature>
<dbReference type="PANTHER" id="PTHR35007">
    <property type="entry name" value="INTEGRAL MEMBRANE PROTEIN-RELATED"/>
    <property type="match status" value="1"/>
</dbReference>
<dbReference type="GO" id="GO:0005886">
    <property type="term" value="C:plasma membrane"/>
    <property type="evidence" value="ECO:0007669"/>
    <property type="project" value="UniProtKB-SubCell"/>
</dbReference>
<keyword evidence="3 6" id="KW-0812">Transmembrane</keyword>
<feature type="transmembrane region" description="Helical" evidence="6">
    <location>
        <begin position="53"/>
        <end position="86"/>
    </location>
</feature>
<keyword evidence="9" id="KW-1185">Reference proteome</keyword>
<keyword evidence="5 6" id="KW-0472">Membrane</keyword>
<accession>A0A510UZI3</accession>
<evidence type="ECO:0000256" key="2">
    <source>
        <dbReference type="ARBA" id="ARBA00022475"/>
    </source>
</evidence>
<dbReference type="OrthoDB" id="5243396at2"/>
<evidence type="ECO:0000256" key="4">
    <source>
        <dbReference type="ARBA" id="ARBA00022989"/>
    </source>
</evidence>
<dbReference type="EMBL" id="BJUB01000001">
    <property type="protein sequence ID" value="GEK19906.1"/>
    <property type="molecule type" value="Genomic_DNA"/>
</dbReference>
<evidence type="ECO:0000256" key="6">
    <source>
        <dbReference type="SAM" id="Phobius"/>
    </source>
</evidence>